<dbReference type="Proteomes" id="UP000694548">
    <property type="component" value="Chromosome sgr01"/>
</dbReference>
<dbReference type="PROSITE" id="PS00514">
    <property type="entry name" value="FIBRINOGEN_C_1"/>
    <property type="match status" value="1"/>
</dbReference>
<reference evidence="4" key="2">
    <citation type="submission" date="2025-08" db="UniProtKB">
        <authorList>
            <consortium name="Ensembl"/>
        </authorList>
    </citation>
    <scope>IDENTIFICATION</scope>
</reference>
<dbReference type="InterPro" id="IPR002181">
    <property type="entry name" value="Fibrinogen_a/b/g_C_dom"/>
</dbReference>
<feature type="chain" id="PRO_5034449979" evidence="2">
    <location>
        <begin position="22"/>
        <end position="256"/>
    </location>
</feature>
<dbReference type="GO" id="GO:0005615">
    <property type="term" value="C:extracellular space"/>
    <property type="evidence" value="ECO:0007669"/>
    <property type="project" value="TreeGrafter"/>
</dbReference>
<dbReference type="Pfam" id="PF00147">
    <property type="entry name" value="Fibrinogen_C"/>
    <property type="match status" value="1"/>
</dbReference>
<evidence type="ECO:0000256" key="2">
    <source>
        <dbReference type="SAM" id="SignalP"/>
    </source>
</evidence>
<dbReference type="AlphaFoldDB" id="A0A8C6K8R8"/>
<accession>A0A8C6K8R8</accession>
<keyword evidence="2" id="KW-0732">Signal</keyword>
<evidence type="ECO:0000313" key="4">
    <source>
        <dbReference type="Ensembl" id="ENSNFUP00015001312.1"/>
    </source>
</evidence>
<dbReference type="PANTHER" id="PTHR19143:SF263">
    <property type="entry name" value="FIBRINOGEN-LIKE PROTEIN 1"/>
    <property type="match status" value="1"/>
</dbReference>
<proteinExistence type="predicted"/>
<dbReference type="OrthoDB" id="7940501at2759"/>
<protein>
    <submittedName>
        <fullName evidence="4">Fibrinogen-like protein 1</fullName>
    </submittedName>
</protein>
<dbReference type="InterPro" id="IPR020837">
    <property type="entry name" value="Fibrinogen_CS"/>
</dbReference>
<dbReference type="Ensembl" id="ENSNFUT00015001423.1">
    <property type="protein sequence ID" value="ENSNFUP00015001312.1"/>
    <property type="gene ID" value="ENSNFUG00015000763.1"/>
</dbReference>
<reference evidence="4" key="3">
    <citation type="submission" date="2025-09" db="UniProtKB">
        <authorList>
            <consortium name="Ensembl"/>
        </authorList>
    </citation>
    <scope>IDENTIFICATION</scope>
</reference>
<dbReference type="SUPFAM" id="SSF56496">
    <property type="entry name" value="Fibrinogen C-terminal domain-like"/>
    <property type="match status" value="1"/>
</dbReference>
<evidence type="ECO:0000313" key="5">
    <source>
        <dbReference type="Proteomes" id="UP000694548"/>
    </source>
</evidence>
<dbReference type="NCBIfam" id="NF040941">
    <property type="entry name" value="GGGWT_bact"/>
    <property type="match status" value="1"/>
</dbReference>
<organism evidence="4 5">
    <name type="scientific">Nothobranchius furzeri</name>
    <name type="common">Turquoise killifish</name>
    <dbReference type="NCBI Taxonomy" id="105023"/>
    <lineage>
        <taxon>Eukaryota</taxon>
        <taxon>Metazoa</taxon>
        <taxon>Chordata</taxon>
        <taxon>Craniata</taxon>
        <taxon>Vertebrata</taxon>
        <taxon>Euteleostomi</taxon>
        <taxon>Actinopterygii</taxon>
        <taxon>Neopterygii</taxon>
        <taxon>Teleostei</taxon>
        <taxon>Neoteleostei</taxon>
        <taxon>Acanthomorphata</taxon>
        <taxon>Ovalentaria</taxon>
        <taxon>Atherinomorphae</taxon>
        <taxon>Cyprinodontiformes</taxon>
        <taxon>Nothobranchiidae</taxon>
        <taxon>Nothobranchius</taxon>
    </lineage>
</organism>
<keyword evidence="1" id="KW-1015">Disulfide bond</keyword>
<feature type="signal peptide" evidence="2">
    <location>
        <begin position="1"/>
        <end position="21"/>
    </location>
</feature>
<dbReference type="GeneTree" id="ENSGT00940000164836"/>
<gene>
    <name evidence="4" type="primary">LOC107388068</name>
</gene>
<name>A0A8C6K8R8_NOTFU</name>
<dbReference type="PANTHER" id="PTHR19143">
    <property type="entry name" value="FIBRINOGEN/TENASCIN/ANGIOPOEITIN"/>
    <property type="match status" value="1"/>
</dbReference>
<dbReference type="GO" id="GO:0050776">
    <property type="term" value="P:regulation of immune response"/>
    <property type="evidence" value="ECO:0007669"/>
    <property type="project" value="TreeGrafter"/>
</dbReference>
<feature type="domain" description="Fibrinogen C-terminal" evidence="3">
    <location>
        <begin position="19"/>
        <end position="256"/>
    </location>
</feature>
<keyword evidence="5" id="KW-1185">Reference proteome</keyword>
<dbReference type="CDD" id="cd00087">
    <property type="entry name" value="FReD"/>
    <property type="match status" value="1"/>
</dbReference>
<dbReference type="PROSITE" id="PS51406">
    <property type="entry name" value="FIBRINOGEN_C_2"/>
    <property type="match status" value="1"/>
</dbReference>
<dbReference type="InterPro" id="IPR050373">
    <property type="entry name" value="Fibrinogen_C-term_domain"/>
</dbReference>
<dbReference type="InterPro" id="IPR014716">
    <property type="entry name" value="Fibrinogen_a/b/g_C_1"/>
</dbReference>
<dbReference type="Gene3D" id="3.90.215.10">
    <property type="entry name" value="Gamma Fibrinogen, chain A, domain 1"/>
    <property type="match status" value="1"/>
</dbReference>
<evidence type="ECO:0000256" key="1">
    <source>
        <dbReference type="ARBA" id="ARBA00023157"/>
    </source>
</evidence>
<evidence type="ECO:0000259" key="3">
    <source>
        <dbReference type="PROSITE" id="PS51406"/>
    </source>
</evidence>
<dbReference type="GO" id="GO:0050868">
    <property type="term" value="P:negative regulation of T cell activation"/>
    <property type="evidence" value="ECO:0007669"/>
    <property type="project" value="TreeGrafter"/>
</dbReference>
<sequence>MRILLTYCGLVSMLLLNVSVGADIPEDCSQIRKQSQRARSGVYDIQPAGASAPFKAYCEMRVDGGWTVFQMRTGASLSFDKDWAAYKTGFGNPMKDHWLGLEKVYLLTKGTTKRWTLRVDLWDFEGGNAYAEYKNFKLGNEQSAYKLKVGEYSGTAGDAIRGAYPGIDQNGYGFSTVDRDNDGCSPCIMFGDIAIMDCVSIDGGGWWYSKCGSASLNGEWHPNGQNIGWASGLHWLTWRGPDSYSAKSTRMMIKSE</sequence>
<dbReference type="InterPro" id="IPR036056">
    <property type="entry name" value="Fibrinogen-like_C"/>
</dbReference>
<dbReference type="SMART" id="SM00186">
    <property type="entry name" value="FBG"/>
    <property type="match status" value="1"/>
</dbReference>
<reference evidence="4" key="1">
    <citation type="submission" date="2014-08" db="EMBL/GenBank/DDBJ databases">
        <authorList>
            <person name="Senf B."/>
            <person name="Petzold A."/>
            <person name="Downie B.R."/>
            <person name="Koch P."/>
            <person name="Platzer M."/>
        </authorList>
    </citation>
    <scope>NUCLEOTIDE SEQUENCE [LARGE SCALE GENOMIC DNA]</scope>
    <source>
        <strain evidence="4">GRZ</strain>
    </source>
</reference>